<keyword evidence="2 7" id="KW-0812">Transmembrane</keyword>
<dbReference type="Gene3D" id="1.20.1560.10">
    <property type="entry name" value="ABC transporter type 1, transmembrane domain"/>
    <property type="match status" value="1"/>
</dbReference>
<keyword evidence="6 7" id="KW-0472">Membrane</keyword>
<proteinExistence type="predicted"/>
<dbReference type="OrthoDB" id="9806127at2"/>
<dbReference type="InterPro" id="IPR039421">
    <property type="entry name" value="Type_1_exporter"/>
</dbReference>
<gene>
    <name evidence="9" type="ORF">EV186_106194</name>
</gene>
<dbReference type="InterPro" id="IPR017871">
    <property type="entry name" value="ABC_transporter-like_CS"/>
</dbReference>
<dbReference type="Pfam" id="PF00005">
    <property type="entry name" value="ABC_tran"/>
    <property type="match status" value="1"/>
</dbReference>
<feature type="transmembrane region" description="Helical" evidence="7">
    <location>
        <begin position="41"/>
        <end position="61"/>
    </location>
</feature>
<dbReference type="GO" id="GO:0042626">
    <property type="term" value="F:ATPase-coupled transmembrane transporter activity"/>
    <property type="evidence" value="ECO:0007669"/>
    <property type="project" value="TreeGrafter"/>
</dbReference>
<comment type="subcellular location">
    <subcellularLocation>
        <location evidence="1">Cell membrane</location>
        <topology evidence="1">Multi-pass membrane protein</topology>
    </subcellularLocation>
</comment>
<evidence type="ECO:0000256" key="1">
    <source>
        <dbReference type="ARBA" id="ARBA00004651"/>
    </source>
</evidence>
<keyword evidence="3" id="KW-0547">Nucleotide-binding</keyword>
<dbReference type="PROSITE" id="PS00211">
    <property type="entry name" value="ABC_TRANSPORTER_1"/>
    <property type="match status" value="1"/>
</dbReference>
<evidence type="ECO:0000256" key="4">
    <source>
        <dbReference type="ARBA" id="ARBA00022840"/>
    </source>
</evidence>
<evidence type="ECO:0000256" key="6">
    <source>
        <dbReference type="ARBA" id="ARBA00023136"/>
    </source>
</evidence>
<accession>A0A4R6S2J9</accession>
<comment type="caution">
    <text evidence="9">The sequence shown here is derived from an EMBL/GenBank/DDBJ whole genome shotgun (WGS) entry which is preliminary data.</text>
</comment>
<name>A0A4R6S2J9_LABRH</name>
<dbReference type="AlphaFoldDB" id="A0A4R6S2J9"/>
<dbReference type="Proteomes" id="UP000295444">
    <property type="component" value="Unassembled WGS sequence"/>
</dbReference>
<evidence type="ECO:0000256" key="2">
    <source>
        <dbReference type="ARBA" id="ARBA00022692"/>
    </source>
</evidence>
<dbReference type="SUPFAM" id="SSF52540">
    <property type="entry name" value="P-loop containing nucleoside triphosphate hydrolases"/>
    <property type="match status" value="1"/>
</dbReference>
<dbReference type="GO" id="GO:0005886">
    <property type="term" value="C:plasma membrane"/>
    <property type="evidence" value="ECO:0007669"/>
    <property type="project" value="UniProtKB-SubCell"/>
</dbReference>
<dbReference type="PANTHER" id="PTHR24221:SF590">
    <property type="entry name" value="COMPONENT LINKED WITH THE ASSEMBLY OF CYTOCHROME' TRANSPORT TRANSMEMBRANE ATP-BINDING PROTEIN ABC TRANSPORTER CYDD-RELATED"/>
    <property type="match status" value="1"/>
</dbReference>
<dbReference type="SUPFAM" id="SSF90123">
    <property type="entry name" value="ABC transporter transmembrane region"/>
    <property type="match status" value="1"/>
</dbReference>
<evidence type="ECO:0000256" key="3">
    <source>
        <dbReference type="ARBA" id="ARBA00022741"/>
    </source>
</evidence>
<dbReference type="Gene3D" id="3.40.50.300">
    <property type="entry name" value="P-loop containing nucleotide triphosphate hydrolases"/>
    <property type="match status" value="1"/>
</dbReference>
<dbReference type="InterPro" id="IPR036640">
    <property type="entry name" value="ABC1_TM_sf"/>
</dbReference>
<dbReference type="PANTHER" id="PTHR24221">
    <property type="entry name" value="ATP-BINDING CASSETTE SUB-FAMILY B"/>
    <property type="match status" value="1"/>
</dbReference>
<evidence type="ECO:0000313" key="10">
    <source>
        <dbReference type="Proteomes" id="UP000295444"/>
    </source>
</evidence>
<keyword evidence="4 9" id="KW-0067">ATP-binding</keyword>
<dbReference type="SMART" id="SM00382">
    <property type="entry name" value="AAA"/>
    <property type="match status" value="1"/>
</dbReference>
<organism evidence="9 10">
    <name type="scientific">Labedaea rhizosphaerae</name>
    <dbReference type="NCBI Taxonomy" id="598644"/>
    <lineage>
        <taxon>Bacteria</taxon>
        <taxon>Bacillati</taxon>
        <taxon>Actinomycetota</taxon>
        <taxon>Actinomycetes</taxon>
        <taxon>Pseudonocardiales</taxon>
        <taxon>Pseudonocardiaceae</taxon>
        <taxon>Labedaea</taxon>
    </lineage>
</organism>
<reference evidence="9 10" key="1">
    <citation type="submission" date="2019-03" db="EMBL/GenBank/DDBJ databases">
        <title>Genomic Encyclopedia of Type Strains, Phase IV (KMG-IV): sequencing the most valuable type-strain genomes for metagenomic binning, comparative biology and taxonomic classification.</title>
        <authorList>
            <person name="Goeker M."/>
        </authorList>
    </citation>
    <scope>NUCLEOTIDE SEQUENCE [LARGE SCALE GENOMIC DNA]</scope>
    <source>
        <strain evidence="9 10">DSM 45361</strain>
    </source>
</reference>
<dbReference type="GO" id="GO:0005524">
    <property type="term" value="F:ATP binding"/>
    <property type="evidence" value="ECO:0007669"/>
    <property type="project" value="UniProtKB-KW"/>
</dbReference>
<dbReference type="InterPro" id="IPR027417">
    <property type="entry name" value="P-loop_NTPase"/>
</dbReference>
<dbReference type="PROSITE" id="PS50893">
    <property type="entry name" value="ABC_TRANSPORTER_2"/>
    <property type="match status" value="1"/>
</dbReference>
<dbReference type="RefSeq" id="WP_133852802.1">
    <property type="nucleotide sequence ID" value="NZ_SNXZ01000006.1"/>
</dbReference>
<protein>
    <submittedName>
        <fullName evidence="9">ATP-binding cassette subfamily C protein CydC</fullName>
    </submittedName>
</protein>
<dbReference type="InterPro" id="IPR003439">
    <property type="entry name" value="ABC_transporter-like_ATP-bd"/>
</dbReference>
<evidence type="ECO:0000256" key="7">
    <source>
        <dbReference type="SAM" id="Phobius"/>
    </source>
</evidence>
<feature type="domain" description="ABC transporter" evidence="8">
    <location>
        <begin position="282"/>
        <end position="489"/>
    </location>
</feature>
<feature type="transmembrane region" description="Helical" evidence="7">
    <location>
        <begin position="119"/>
        <end position="138"/>
    </location>
</feature>
<sequence>MSFDRRLALAVLCAAAADLAAIGLTATATWMIVRAAGHPPLAALSVAIVAVRTLAVVRGGLRYADRLVGHDAVLGKAGEARARSYRTLAARPHRHGGAALAAVVTDVNDAQEFLLRRQLPRLAAAVTGGLTVAVTAVVSPVAGLVLAAGLGITGLVLPRLVPPVPPSAHAALSAYALDLTRGRDDLVVLGAFDRHRAEAAAVSRAAAARQRHVTTRASATTAAAILVQAATAVVVLLVSGAGGPTAAALALTALGAIEVTLQLLEPLRRPPPLAAVEPVPQAPLTDELRLDRVSARTLRELTVTVHKGQRIAVVGPTGAGKSTLLDLMTGLLPPESGQVTGRASGNHDDAWVFAAPIRTNLRLANPRAGDDELLAALTTVGLDVDLDTDATTLSGGQRQRLLLARALLADPPILVLDEPVAALDPASADEVLLAALEHATGAVVLVSHRLAALAAVDEVLVLDQGKIVQRGPHTDLAITPGPYRDALLIEQAATFPQATSCPQIDAAPVSPAQTR</sequence>
<evidence type="ECO:0000313" key="9">
    <source>
        <dbReference type="EMBL" id="TDP93800.1"/>
    </source>
</evidence>
<evidence type="ECO:0000256" key="5">
    <source>
        <dbReference type="ARBA" id="ARBA00022989"/>
    </source>
</evidence>
<dbReference type="EMBL" id="SNXZ01000006">
    <property type="protein sequence ID" value="TDP93800.1"/>
    <property type="molecule type" value="Genomic_DNA"/>
</dbReference>
<evidence type="ECO:0000259" key="8">
    <source>
        <dbReference type="PROSITE" id="PS50893"/>
    </source>
</evidence>
<dbReference type="InterPro" id="IPR003593">
    <property type="entry name" value="AAA+_ATPase"/>
</dbReference>
<keyword evidence="5 7" id="KW-1133">Transmembrane helix</keyword>
<keyword evidence="10" id="KW-1185">Reference proteome</keyword>
<dbReference type="GO" id="GO:0016887">
    <property type="term" value="F:ATP hydrolysis activity"/>
    <property type="evidence" value="ECO:0007669"/>
    <property type="project" value="InterPro"/>
</dbReference>